<dbReference type="AlphaFoldDB" id="A0A8T0V8P9"/>
<dbReference type="Proteomes" id="UP000823388">
    <property type="component" value="Chromosome 3K"/>
</dbReference>
<gene>
    <name evidence="1" type="ORF">PVAP13_3KG447100</name>
</gene>
<name>A0A8T0V8P9_PANVG</name>
<keyword evidence="2" id="KW-1185">Reference proteome</keyword>
<reference evidence="1" key="1">
    <citation type="submission" date="2020-05" db="EMBL/GenBank/DDBJ databases">
        <title>WGS assembly of Panicum virgatum.</title>
        <authorList>
            <person name="Lovell J.T."/>
            <person name="Jenkins J."/>
            <person name="Shu S."/>
            <person name="Juenger T.E."/>
            <person name="Schmutz J."/>
        </authorList>
    </citation>
    <scope>NUCLEOTIDE SEQUENCE</scope>
    <source>
        <strain evidence="1">AP13</strain>
    </source>
</reference>
<evidence type="ECO:0000313" key="1">
    <source>
        <dbReference type="EMBL" id="KAG2629714.1"/>
    </source>
</evidence>
<comment type="caution">
    <text evidence="1">The sequence shown here is derived from an EMBL/GenBank/DDBJ whole genome shotgun (WGS) entry which is preliminary data.</text>
</comment>
<organism evidence="1 2">
    <name type="scientific">Panicum virgatum</name>
    <name type="common">Blackwell switchgrass</name>
    <dbReference type="NCBI Taxonomy" id="38727"/>
    <lineage>
        <taxon>Eukaryota</taxon>
        <taxon>Viridiplantae</taxon>
        <taxon>Streptophyta</taxon>
        <taxon>Embryophyta</taxon>
        <taxon>Tracheophyta</taxon>
        <taxon>Spermatophyta</taxon>
        <taxon>Magnoliopsida</taxon>
        <taxon>Liliopsida</taxon>
        <taxon>Poales</taxon>
        <taxon>Poaceae</taxon>
        <taxon>PACMAD clade</taxon>
        <taxon>Panicoideae</taxon>
        <taxon>Panicodae</taxon>
        <taxon>Paniceae</taxon>
        <taxon>Panicinae</taxon>
        <taxon>Panicum</taxon>
        <taxon>Panicum sect. Hiantes</taxon>
    </lineage>
</organism>
<evidence type="ECO:0000313" key="2">
    <source>
        <dbReference type="Proteomes" id="UP000823388"/>
    </source>
</evidence>
<dbReference type="EMBL" id="CM029041">
    <property type="protein sequence ID" value="KAG2629714.1"/>
    <property type="molecule type" value="Genomic_DNA"/>
</dbReference>
<proteinExistence type="predicted"/>
<accession>A0A8T0V8P9</accession>
<protein>
    <submittedName>
        <fullName evidence="1">Uncharacterized protein</fullName>
    </submittedName>
</protein>
<sequence length="113" mass="12442">MMAGRGAMATVVTRRWRSLSSAVWGWASQVRRRTARIAGMAALQGAMEPLSIFLPGAASTTSFWCNLLATYSAPQAGVCCCCLPTPFLLVAPMFWQITSHFRYIRVWSVAKHS</sequence>